<dbReference type="PANTHER" id="PTHR22960:SF0">
    <property type="entry name" value="MOLYBDENUM COFACTOR BIOSYNTHESIS PROTEIN 1"/>
    <property type="match status" value="1"/>
</dbReference>
<dbReference type="Pfam" id="PF01200">
    <property type="entry name" value="Ribosomal_S28e"/>
    <property type="match status" value="1"/>
</dbReference>
<dbReference type="PROSITE" id="PS00055">
    <property type="entry name" value="RIBOSOMAL_S12"/>
    <property type="match status" value="1"/>
</dbReference>
<gene>
    <name evidence="20" type="primary">MOCS1</name>
    <name evidence="20" type="ORF">DERP_013055</name>
</gene>
<evidence type="ECO:0000256" key="15">
    <source>
        <dbReference type="ARBA" id="ARBA00023274"/>
    </source>
</evidence>
<evidence type="ECO:0000256" key="6">
    <source>
        <dbReference type="ARBA" id="ARBA00022691"/>
    </source>
</evidence>
<evidence type="ECO:0000256" key="13">
    <source>
        <dbReference type="ARBA" id="ARBA00023150"/>
    </source>
</evidence>
<evidence type="ECO:0000256" key="10">
    <source>
        <dbReference type="ARBA" id="ARBA00023004"/>
    </source>
</evidence>
<keyword evidence="21" id="KW-1185">Reference proteome</keyword>
<dbReference type="EMBL" id="NJHN03000028">
    <property type="protein sequence ID" value="KAH9424632.1"/>
    <property type="molecule type" value="Genomic_DNA"/>
</dbReference>
<dbReference type="Pfam" id="PF01967">
    <property type="entry name" value="MoaC"/>
    <property type="match status" value="1"/>
</dbReference>
<name>A0ABQ8JQF2_DERPT</name>
<evidence type="ECO:0000256" key="14">
    <source>
        <dbReference type="ARBA" id="ARBA00023239"/>
    </source>
</evidence>
<protein>
    <recommendedName>
        <fullName evidence="16">Small ribosomal subunit protein eS28</fullName>
        <ecNumber evidence="5">4.6.1.17</ecNumber>
    </recommendedName>
    <alternativeName>
        <fullName evidence="18">40S ribosomal protein S28</fullName>
    </alternativeName>
    <alternativeName>
        <fullName evidence="17">Small ribosomal subunit protein uS12m</fullName>
    </alternativeName>
</protein>
<dbReference type="CDD" id="cd01420">
    <property type="entry name" value="MoaC_PE"/>
    <property type="match status" value="1"/>
</dbReference>
<dbReference type="Proteomes" id="UP000887458">
    <property type="component" value="Unassembled WGS sequence"/>
</dbReference>
<reference evidence="20 21" key="2">
    <citation type="journal article" date="2022" name="Mol. Biol. Evol.">
        <title>Comparative Genomics Reveals Insights into the Divergent Evolution of Astigmatic Mites and Household Pest Adaptations.</title>
        <authorList>
            <person name="Xiong Q."/>
            <person name="Wan A.T."/>
            <person name="Liu X."/>
            <person name="Fung C.S."/>
            <person name="Xiao X."/>
            <person name="Malainual N."/>
            <person name="Hou J."/>
            <person name="Wang L."/>
            <person name="Wang M."/>
            <person name="Yang K.Y."/>
            <person name="Cui Y."/>
            <person name="Leung E.L."/>
            <person name="Nong W."/>
            <person name="Shin S.K."/>
            <person name="Au S.W."/>
            <person name="Jeong K.Y."/>
            <person name="Chew F.T."/>
            <person name="Hui J.H."/>
            <person name="Leung T.F."/>
            <person name="Tungtrongchitr A."/>
            <person name="Zhong N."/>
            <person name="Liu Z."/>
            <person name="Tsui S.K."/>
        </authorList>
    </citation>
    <scope>NUCLEOTIDE SEQUENCE [LARGE SCALE GENOMIC DNA]</scope>
    <source>
        <strain evidence="20">Derp</strain>
    </source>
</reference>
<comment type="similarity">
    <text evidence="3">Belongs to the universal ribosomal protein uS12 family.</text>
</comment>
<keyword evidence="11" id="KW-0411">Iron-sulfur</keyword>
<dbReference type="CDD" id="cd21117">
    <property type="entry name" value="Twitch_MoaA"/>
    <property type="match status" value="1"/>
</dbReference>
<dbReference type="InterPro" id="IPR002820">
    <property type="entry name" value="Mopterin_CF_biosynth-C_dom"/>
</dbReference>
<dbReference type="NCBIfam" id="TIGR02666">
    <property type="entry name" value="moaA"/>
    <property type="match status" value="1"/>
</dbReference>
<proteinExistence type="inferred from homology"/>
<dbReference type="InterPro" id="IPR013785">
    <property type="entry name" value="Aldolase_TIM"/>
</dbReference>
<evidence type="ECO:0000256" key="17">
    <source>
        <dbReference type="ARBA" id="ARBA00035248"/>
    </source>
</evidence>
<dbReference type="PRINTS" id="PR01034">
    <property type="entry name" value="RIBOSOMALS12"/>
</dbReference>
<evidence type="ECO:0000256" key="12">
    <source>
        <dbReference type="ARBA" id="ARBA00023134"/>
    </source>
</evidence>
<dbReference type="InterPro" id="IPR012340">
    <property type="entry name" value="NA-bd_OB-fold"/>
</dbReference>
<keyword evidence="12" id="KW-0342">GTP-binding</keyword>
<evidence type="ECO:0000256" key="2">
    <source>
        <dbReference type="ARBA" id="ARBA00005046"/>
    </source>
</evidence>
<dbReference type="CDD" id="cd04457">
    <property type="entry name" value="S1_S28E"/>
    <property type="match status" value="1"/>
</dbReference>
<keyword evidence="15" id="KW-0687">Ribonucleoprotein</keyword>
<dbReference type="PANTHER" id="PTHR22960">
    <property type="entry name" value="MOLYBDOPTERIN COFACTOR SYNTHESIS PROTEIN A"/>
    <property type="match status" value="1"/>
</dbReference>
<dbReference type="SUPFAM" id="SSF102114">
    <property type="entry name" value="Radical SAM enzymes"/>
    <property type="match status" value="1"/>
</dbReference>
<evidence type="ECO:0000256" key="3">
    <source>
        <dbReference type="ARBA" id="ARBA00005657"/>
    </source>
</evidence>
<keyword evidence="6" id="KW-0949">S-adenosyl-L-methionine</keyword>
<dbReference type="InterPro" id="IPR007197">
    <property type="entry name" value="rSAM"/>
</dbReference>
<dbReference type="InterPro" id="IPR028626">
    <property type="entry name" value="Ribosomal_eS28_CS"/>
</dbReference>
<accession>A0ABQ8JQF2</accession>
<dbReference type="EC" id="4.6.1.17" evidence="5"/>
<dbReference type="InterPro" id="IPR023045">
    <property type="entry name" value="MoaC"/>
</dbReference>
<reference evidence="20 21" key="1">
    <citation type="journal article" date="2018" name="J. Allergy Clin. Immunol.">
        <title>High-quality assembly of Dermatophagoides pteronyssinus genome and transcriptome reveals a wide range of novel allergens.</title>
        <authorList>
            <person name="Liu X.Y."/>
            <person name="Yang K.Y."/>
            <person name="Wang M.Q."/>
            <person name="Kwok J.S."/>
            <person name="Zeng X."/>
            <person name="Yang Z."/>
            <person name="Xiao X.J."/>
            <person name="Lau C.P."/>
            <person name="Li Y."/>
            <person name="Huang Z.M."/>
            <person name="Ba J.G."/>
            <person name="Yim A.K."/>
            <person name="Ouyang C.Y."/>
            <person name="Ngai S.M."/>
            <person name="Chan T.F."/>
            <person name="Leung E.L."/>
            <person name="Liu L."/>
            <person name="Liu Z.G."/>
            <person name="Tsui S.K."/>
        </authorList>
    </citation>
    <scope>NUCLEOTIDE SEQUENCE [LARGE SCALE GENOMIC DNA]</scope>
    <source>
        <strain evidence="20">Derp</strain>
    </source>
</reference>
<evidence type="ECO:0000256" key="7">
    <source>
        <dbReference type="ARBA" id="ARBA00022723"/>
    </source>
</evidence>
<dbReference type="InterPro" id="IPR047594">
    <property type="entry name" value="MoaC_bact/euk"/>
</dbReference>
<dbReference type="PROSITE" id="PS51918">
    <property type="entry name" value="RADICAL_SAM"/>
    <property type="match status" value="1"/>
</dbReference>
<evidence type="ECO:0000313" key="21">
    <source>
        <dbReference type="Proteomes" id="UP000887458"/>
    </source>
</evidence>
<comment type="catalytic activity">
    <reaction evidence="1">
        <text>(8S)-3',8-cyclo-7,8-dihydroguanosine 5'-triphosphate = cyclic pyranopterin phosphate + diphosphate</text>
        <dbReference type="Rhea" id="RHEA:49580"/>
        <dbReference type="ChEBI" id="CHEBI:33019"/>
        <dbReference type="ChEBI" id="CHEBI:59648"/>
        <dbReference type="ChEBI" id="CHEBI:131766"/>
        <dbReference type="EC" id="4.6.1.17"/>
    </reaction>
</comment>
<dbReference type="Pfam" id="PF06463">
    <property type="entry name" value="Mob_synth_C"/>
    <property type="match status" value="1"/>
</dbReference>
<dbReference type="NCBIfam" id="NF006870">
    <property type="entry name" value="PRK09364.1"/>
    <property type="match status" value="1"/>
</dbReference>
<dbReference type="Gene3D" id="3.30.70.640">
    <property type="entry name" value="Molybdopterin cofactor biosynthesis C (MoaC) domain"/>
    <property type="match status" value="1"/>
</dbReference>
<feature type="domain" description="Radical SAM core" evidence="19">
    <location>
        <begin position="258"/>
        <end position="475"/>
    </location>
</feature>
<keyword evidence="10" id="KW-0408">Iron</keyword>
<keyword evidence="13" id="KW-0501">Molybdenum cofactor biosynthesis</keyword>
<dbReference type="SMART" id="SM00729">
    <property type="entry name" value="Elp3"/>
    <property type="match status" value="1"/>
</dbReference>
<keyword evidence="8" id="KW-0547">Nucleotide-binding</keyword>
<dbReference type="InterPro" id="IPR005679">
    <property type="entry name" value="Ribosomal_uS12_bac"/>
</dbReference>
<evidence type="ECO:0000256" key="11">
    <source>
        <dbReference type="ARBA" id="ARBA00023014"/>
    </source>
</evidence>
<evidence type="ECO:0000256" key="18">
    <source>
        <dbReference type="ARBA" id="ARBA00035453"/>
    </source>
</evidence>
<dbReference type="InterPro" id="IPR058240">
    <property type="entry name" value="rSAM_sf"/>
</dbReference>
<evidence type="ECO:0000256" key="9">
    <source>
        <dbReference type="ARBA" id="ARBA00022980"/>
    </source>
</evidence>
<evidence type="ECO:0000313" key="20">
    <source>
        <dbReference type="EMBL" id="KAH9424632.1"/>
    </source>
</evidence>
<dbReference type="Gene3D" id="3.20.20.70">
    <property type="entry name" value="Aldolase class I"/>
    <property type="match status" value="1"/>
</dbReference>
<dbReference type="SUPFAM" id="SSF55040">
    <property type="entry name" value="Molybdenum cofactor biosynthesis protein C, MoaC"/>
    <property type="match status" value="1"/>
</dbReference>
<sequence>MIRSLLNVTTNRFELVKRSLMIESFHGQKTTTMGSDSERQKFIEIYSHPFVGTRENWEEERFLQRIHKAGPRERLKRRHPLDNRPQMRGVVLKTLIRKPKKPNSANRKCVLVRLTNGKEITAFVPGEGHNLQEHSVVLLQKKRVRDVPGLKIRVIRVSKILGRTGSQGQCTQVRVEFLDESYRSIIRNVKGPVREGDILTLLESEREARRLQSCSILYRTLSSSASSASLSNTKSALKTIIAATDTDNDNNHQPLMDTHGRRHDYLRISLTERLYCMPEEGIQLQPKPNLMNNDEIYRMAKLFVKRFGIRKIRFTGGEPLIRSDIIDIVENISKLKSNGLEKISLTTNGILFGRYSSRLRQAGLDSVNISLDTLNPDQFQMITRRNGLAKVIKSIEIALSEGYDSVKINCVPIQGLNDDEIEDFIELTKDSKLEIRFIEYMPFDGNHWRPDKMLSFKQLIKRIESKFNINRLPPKSINDTAILYQVEHYIGTIGFINSMTNPFCNGCNRIRLTADGNLKVCLFDSKELSLKNAIRNGMNDNEIDKIIRLAVQRKKKQHSGALKLANSSNRPMILIDQRKSISTSSSISGNFSHIDSNDGHQVKMVNVGEKFETKRIAQARSRIYIGQNVMKKIEQNQIGKGNVLTIAKIAGIMASKSTSNLIPLCHQCPLDYVDIKFQFNYQDEEIIIDSICQTNWKTGIEMEALIACTITALTIYDMCKALNKSMIIRECYLLHKSGGKSGDYHHSLH</sequence>
<dbReference type="InterPro" id="IPR000289">
    <property type="entry name" value="Ribosomal_eS28"/>
</dbReference>
<dbReference type="CDD" id="cd03368">
    <property type="entry name" value="Ribosomal_S12"/>
    <property type="match status" value="1"/>
</dbReference>
<dbReference type="InterPro" id="IPR006638">
    <property type="entry name" value="Elp3/MiaA/NifB-like_rSAM"/>
</dbReference>
<evidence type="ECO:0000256" key="4">
    <source>
        <dbReference type="ARBA" id="ARBA00005943"/>
    </source>
</evidence>
<keyword evidence="14" id="KW-0456">Lyase</keyword>
<comment type="caution">
    <text evidence="20">The sequence shown here is derived from an EMBL/GenBank/DDBJ whole genome shotgun (WGS) entry which is preliminary data.</text>
</comment>
<dbReference type="InterPro" id="IPR006032">
    <property type="entry name" value="Ribosomal_uS12"/>
</dbReference>
<keyword evidence="7" id="KW-0479">Metal-binding</keyword>
<comment type="pathway">
    <text evidence="2">Cofactor biosynthesis; molybdopterin biosynthesis.</text>
</comment>
<evidence type="ECO:0000256" key="5">
    <source>
        <dbReference type="ARBA" id="ARBA00012575"/>
    </source>
</evidence>
<dbReference type="InterPro" id="IPR036522">
    <property type="entry name" value="MoaC_sf"/>
</dbReference>
<dbReference type="InterPro" id="IPR010505">
    <property type="entry name" value="MoaA_twitch"/>
</dbReference>
<dbReference type="PROSITE" id="PS00961">
    <property type="entry name" value="RIBOSOMAL_S28E"/>
    <property type="match status" value="1"/>
</dbReference>
<evidence type="ECO:0000256" key="8">
    <source>
        <dbReference type="ARBA" id="ARBA00022741"/>
    </source>
</evidence>
<dbReference type="InterPro" id="IPR050105">
    <property type="entry name" value="MoCo_biosynth_MoaA/MoaC"/>
</dbReference>
<evidence type="ECO:0000256" key="1">
    <source>
        <dbReference type="ARBA" id="ARBA00001637"/>
    </source>
</evidence>
<dbReference type="SUPFAM" id="SSF50249">
    <property type="entry name" value="Nucleic acid-binding proteins"/>
    <property type="match status" value="2"/>
</dbReference>
<organism evidence="20 21">
    <name type="scientific">Dermatophagoides pteronyssinus</name>
    <name type="common">European house dust mite</name>
    <dbReference type="NCBI Taxonomy" id="6956"/>
    <lineage>
        <taxon>Eukaryota</taxon>
        <taxon>Metazoa</taxon>
        <taxon>Ecdysozoa</taxon>
        <taxon>Arthropoda</taxon>
        <taxon>Chelicerata</taxon>
        <taxon>Arachnida</taxon>
        <taxon>Acari</taxon>
        <taxon>Acariformes</taxon>
        <taxon>Sarcoptiformes</taxon>
        <taxon>Astigmata</taxon>
        <taxon>Psoroptidia</taxon>
        <taxon>Analgoidea</taxon>
        <taxon>Pyroglyphidae</taxon>
        <taxon>Dermatophagoidinae</taxon>
        <taxon>Dermatophagoides</taxon>
    </lineage>
</organism>
<dbReference type="NCBIfam" id="TIGR00581">
    <property type="entry name" value="moaC"/>
    <property type="match status" value="1"/>
</dbReference>
<dbReference type="InterPro" id="IPR013483">
    <property type="entry name" value="MoaA"/>
</dbReference>
<keyword evidence="9" id="KW-0689">Ribosomal protein</keyword>
<dbReference type="Gene3D" id="2.40.50.140">
    <property type="entry name" value="Nucleic acid-binding proteins"/>
    <property type="match status" value="1"/>
</dbReference>
<evidence type="ECO:0000259" key="19">
    <source>
        <dbReference type="PROSITE" id="PS51918"/>
    </source>
</evidence>
<dbReference type="Pfam" id="PF04055">
    <property type="entry name" value="Radical_SAM"/>
    <property type="match status" value="1"/>
</dbReference>
<evidence type="ECO:0000256" key="16">
    <source>
        <dbReference type="ARBA" id="ARBA00035146"/>
    </source>
</evidence>
<dbReference type="CDD" id="cd01335">
    <property type="entry name" value="Radical_SAM"/>
    <property type="match status" value="1"/>
</dbReference>
<comment type="similarity">
    <text evidence="4">Belongs to the eukaryotic ribosomal protein eS28 family.</text>
</comment>